<dbReference type="AlphaFoldDB" id="A0AAE0ZF89"/>
<evidence type="ECO:0000256" key="1">
    <source>
        <dbReference type="SAM" id="MobiDB-lite"/>
    </source>
</evidence>
<sequence>MPTSVAGQSDCAQLLSPINGSLADQQTTVTSPDQQAREAEDIINGVYDDDHRYLRSAPHSTTRCGGTDN</sequence>
<evidence type="ECO:0000313" key="2">
    <source>
        <dbReference type="EMBL" id="KAK3768247.1"/>
    </source>
</evidence>
<reference evidence="2" key="1">
    <citation type="journal article" date="2023" name="G3 (Bethesda)">
        <title>A reference genome for the long-term kleptoplast-retaining sea slug Elysia crispata morphotype clarki.</title>
        <authorList>
            <person name="Eastman K.E."/>
            <person name="Pendleton A.L."/>
            <person name="Shaikh M.A."/>
            <person name="Suttiyut T."/>
            <person name="Ogas R."/>
            <person name="Tomko P."/>
            <person name="Gavelis G."/>
            <person name="Widhalm J.R."/>
            <person name="Wisecaver J.H."/>
        </authorList>
    </citation>
    <scope>NUCLEOTIDE SEQUENCE</scope>
    <source>
        <strain evidence="2">ECLA1</strain>
    </source>
</reference>
<evidence type="ECO:0000313" key="3">
    <source>
        <dbReference type="Proteomes" id="UP001283361"/>
    </source>
</evidence>
<gene>
    <name evidence="2" type="ORF">RRG08_031041</name>
</gene>
<proteinExistence type="predicted"/>
<dbReference type="Proteomes" id="UP001283361">
    <property type="component" value="Unassembled WGS sequence"/>
</dbReference>
<feature type="compositionally biased region" description="Polar residues" evidence="1">
    <location>
        <begin position="58"/>
        <end position="69"/>
    </location>
</feature>
<dbReference type="EMBL" id="JAWDGP010004062">
    <property type="protein sequence ID" value="KAK3768247.1"/>
    <property type="molecule type" value="Genomic_DNA"/>
</dbReference>
<comment type="caution">
    <text evidence="2">The sequence shown here is derived from an EMBL/GenBank/DDBJ whole genome shotgun (WGS) entry which is preliminary data.</text>
</comment>
<accession>A0AAE0ZF89</accession>
<protein>
    <submittedName>
        <fullName evidence="2">Uncharacterized protein</fullName>
    </submittedName>
</protein>
<name>A0AAE0ZF89_9GAST</name>
<keyword evidence="3" id="KW-1185">Reference proteome</keyword>
<organism evidence="2 3">
    <name type="scientific">Elysia crispata</name>
    <name type="common">lettuce slug</name>
    <dbReference type="NCBI Taxonomy" id="231223"/>
    <lineage>
        <taxon>Eukaryota</taxon>
        <taxon>Metazoa</taxon>
        <taxon>Spiralia</taxon>
        <taxon>Lophotrochozoa</taxon>
        <taxon>Mollusca</taxon>
        <taxon>Gastropoda</taxon>
        <taxon>Heterobranchia</taxon>
        <taxon>Euthyneura</taxon>
        <taxon>Panpulmonata</taxon>
        <taxon>Sacoglossa</taxon>
        <taxon>Placobranchoidea</taxon>
        <taxon>Plakobranchidae</taxon>
        <taxon>Elysia</taxon>
    </lineage>
</organism>
<feature type="region of interest" description="Disordered" evidence="1">
    <location>
        <begin position="49"/>
        <end position="69"/>
    </location>
</feature>